<sequence>MAAGINPPAGQVRPIDRLDQWIDAGLAARLRRAGLETLNDLLVAAASGRRWWFLAPSIGPRRAQAILATVKGLLPGGE</sequence>
<name>A0ABX2ERT1_9BURK</name>
<proteinExistence type="predicted"/>
<protein>
    <recommendedName>
        <fullName evidence="3">RNA polymerase alpha subunit C-terminal domain-containing protein</fullName>
    </recommendedName>
</protein>
<evidence type="ECO:0008006" key="3">
    <source>
        <dbReference type="Google" id="ProtNLM"/>
    </source>
</evidence>
<dbReference type="Proteomes" id="UP000737171">
    <property type="component" value="Unassembled WGS sequence"/>
</dbReference>
<reference evidence="1 2" key="1">
    <citation type="submission" date="2020-05" db="EMBL/GenBank/DDBJ databases">
        <title>Aquincola sp. isolate from soil.</title>
        <authorList>
            <person name="Han J."/>
            <person name="Kim D.-U."/>
        </authorList>
    </citation>
    <scope>NUCLEOTIDE SEQUENCE [LARGE SCALE GENOMIC DNA]</scope>
    <source>
        <strain evidence="1 2">S2</strain>
    </source>
</reference>
<keyword evidence="2" id="KW-1185">Reference proteome</keyword>
<accession>A0ABX2ERT1</accession>
<comment type="caution">
    <text evidence="1">The sequence shown here is derived from an EMBL/GenBank/DDBJ whole genome shotgun (WGS) entry which is preliminary data.</text>
</comment>
<dbReference type="Pfam" id="PF12482">
    <property type="entry name" value="DUF3701"/>
    <property type="match status" value="1"/>
</dbReference>
<dbReference type="InterPro" id="IPR022169">
    <property type="entry name" value="DUF3701"/>
</dbReference>
<dbReference type="EMBL" id="JABRWJ010000011">
    <property type="protein sequence ID" value="NRF71390.1"/>
    <property type="molecule type" value="Genomic_DNA"/>
</dbReference>
<evidence type="ECO:0000313" key="2">
    <source>
        <dbReference type="Proteomes" id="UP000737171"/>
    </source>
</evidence>
<evidence type="ECO:0000313" key="1">
    <source>
        <dbReference type="EMBL" id="NRF71390.1"/>
    </source>
</evidence>
<organism evidence="1 2">
    <name type="scientific">Pseudaquabacterium terrae</name>
    <dbReference type="NCBI Taxonomy" id="2732868"/>
    <lineage>
        <taxon>Bacteria</taxon>
        <taxon>Pseudomonadati</taxon>
        <taxon>Pseudomonadota</taxon>
        <taxon>Betaproteobacteria</taxon>
        <taxon>Burkholderiales</taxon>
        <taxon>Sphaerotilaceae</taxon>
        <taxon>Pseudaquabacterium</taxon>
    </lineage>
</organism>
<gene>
    <name evidence="1" type="ORF">HLB44_30835</name>
</gene>